<keyword evidence="5 8" id="KW-0028">Amino-acid biosynthesis</keyword>
<proteinExistence type="inferred from homology"/>
<feature type="binding site" evidence="8">
    <location>
        <begin position="125"/>
        <end position="127"/>
    </location>
    <ligand>
        <name>(6S)-5,6,7,8-tetrahydrofolate</name>
        <dbReference type="ChEBI" id="CHEBI:57453"/>
    </ligand>
</feature>
<dbReference type="Pfam" id="PF00464">
    <property type="entry name" value="SHMT"/>
    <property type="match status" value="1"/>
</dbReference>
<feature type="modified residue" description="N6-(pyridoxal phosphate)lysine" evidence="8">
    <location>
        <position position="231"/>
    </location>
</feature>
<dbReference type="InterPro" id="IPR015421">
    <property type="entry name" value="PyrdxlP-dep_Trfase_major"/>
</dbReference>
<feature type="domain" description="Serine hydroxymethyltransferase-like" evidence="9">
    <location>
        <begin position="9"/>
        <end position="386"/>
    </location>
</feature>
<dbReference type="NCBIfam" id="NF000586">
    <property type="entry name" value="PRK00011.1"/>
    <property type="match status" value="1"/>
</dbReference>
<dbReference type="EMBL" id="JAEVLS010000002">
    <property type="protein sequence ID" value="MBM0105724.1"/>
    <property type="molecule type" value="Genomic_DNA"/>
</dbReference>
<evidence type="ECO:0000313" key="11">
    <source>
        <dbReference type="Proteomes" id="UP000661077"/>
    </source>
</evidence>
<dbReference type="InterPro" id="IPR039429">
    <property type="entry name" value="SHMT-like_dom"/>
</dbReference>
<comment type="cofactor">
    <cofactor evidence="1 8">
        <name>pyridoxal 5'-phosphate</name>
        <dbReference type="ChEBI" id="CHEBI:597326"/>
    </cofactor>
</comment>
<evidence type="ECO:0000256" key="8">
    <source>
        <dbReference type="HAMAP-Rule" id="MF_00051"/>
    </source>
</evidence>
<evidence type="ECO:0000259" key="9">
    <source>
        <dbReference type="Pfam" id="PF00464"/>
    </source>
</evidence>
<dbReference type="InterPro" id="IPR019798">
    <property type="entry name" value="Ser_HO-MeTrfase_PLP_BS"/>
</dbReference>
<dbReference type="PIRSF" id="PIRSF000412">
    <property type="entry name" value="SHMT"/>
    <property type="match status" value="1"/>
</dbReference>
<evidence type="ECO:0000256" key="6">
    <source>
        <dbReference type="ARBA" id="ARBA00022679"/>
    </source>
</evidence>
<dbReference type="PANTHER" id="PTHR11680">
    <property type="entry name" value="SERINE HYDROXYMETHYLTRANSFERASE"/>
    <property type="match status" value="1"/>
</dbReference>
<comment type="caution">
    <text evidence="10">The sequence shown here is derived from an EMBL/GenBank/DDBJ whole genome shotgun (WGS) entry which is preliminary data.</text>
</comment>
<keyword evidence="7 8" id="KW-0663">Pyridoxal phosphate</keyword>
<evidence type="ECO:0000256" key="1">
    <source>
        <dbReference type="ARBA" id="ARBA00001933"/>
    </source>
</evidence>
<protein>
    <recommendedName>
        <fullName evidence="8">Serine hydroxymethyltransferase</fullName>
        <shortName evidence="8">SHMT</shortName>
        <shortName evidence="8">Serine methylase</shortName>
        <ecNumber evidence="8">2.1.2.1</ecNumber>
    </recommendedName>
</protein>
<reference evidence="10 11" key="1">
    <citation type="journal article" date="2021" name="Int. J. Syst. Evol. Microbiol.">
        <title>Steroidobacter gossypii sp. nov., isolated from soil of cotton cropping field.</title>
        <authorList>
            <person name="Huang R."/>
            <person name="Yang S."/>
            <person name="Zhen C."/>
            <person name="Liu W."/>
        </authorList>
    </citation>
    <scope>NUCLEOTIDE SEQUENCE [LARGE SCALE GENOMIC DNA]</scope>
    <source>
        <strain evidence="10 11">S1-65</strain>
    </source>
</reference>
<name>A0ABS1WXM4_9GAMM</name>
<keyword evidence="4 8" id="KW-0554">One-carbon metabolism</keyword>
<sequence length="420" mass="45273">MQISFDLLRSSDPDVFDAVLGEERRQREGLELIPSENYAFPEVYATNGSVFANKYAEGYVSRRYYGGQQFTDRIESLAIERAKRLFRAEHANVQPLSGSPMNQAVYFACLEPGDTVLAMDLSHGGHLTHGAPVSCMGRIFNFVRYKTSPPDGSIDYDAVLATARQVRPKIVLCGHSSYPREVDYARFRAIADDVGALCMADVSHVGGLIAGGALANPLDAGFDVVTTTTHKSLRGPRGGMILCKSSLAQKVDSAVFPGMQGGPHMNAVAGIAVTLKLAAEPAFKAYAAQVVRNARALADELLKHGCTLITGGTENHLIVIDTIRSFDIDGRVAETALDLAGLTVNKQVIPDDPRPPLKPSGIRLGTPALTTRGMKESEMQQVAAWMVAALRSPADETKLRALHDEVRALCARFPVPGLDP</sequence>
<keyword evidence="11" id="KW-1185">Reference proteome</keyword>
<dbReference type="InterPro" id="IPR001085">
    <property type="entry name" value="Ser_HO-MeTrfase"/>
</dbReference>
<comment type="function">
    <text evidence="8">Catalyzes the reversible interconversion of serine and glycine with tetrahydrofolate (THF) serving as the one-carbon carrier. This reaction serves as the major source of one-carbon groups required for the biosynthesis of purines, thymidylate, methionine, and other important biomolecules. Also exhibits THF-independent aldolase activity toward beta-hydroxyamino acids, producing glycine and aldehydes, via a retro-aldol mechanism.</text>
</comment>
<evidence type="ECO:0000313" key="10">
    <source>
        <dbReference type="EMBL" id="MBM0105724.1"/>
    </source>
</evidence>
<dbReference type="HAMAP" id="MF_00051">
    <property type="entry name" value="SHMT"/>
    <property type="match status" value="1"/>
</dbReference>
<comment type="catalytic activity">
    <reaction evidence="8">
        <text>(6R)-5,10-methylene-5,6,7,8-tetrahydrofolate + glycine + H2O = (6S)-5,6,7,8-tetrahydrofolate + L-serine</text>
        <dbReference type="Rhea" id="RHEA:15481"/>
        <dbReference type="ChEBI" id="CHEBI:15377"/>
        <dbReference type="ChEBI" id="CHEBI:15636"/>
        <dbReference type="ChEBI" id="CHEBI:33384"/>
        <dbReference type="ChEBI" id="CHEBI:57305"/>
        <dbReference type="ChEBI" id="CHEBI:57453"/>
        <dbReference type="EC" id="2.1.2.1"/>
    </reaction>
</comment>
<feature type="site" description="Plays an important role in substrate specificity" evidence="8">
    <location>
        <position position="230"/>
    </location>
</feature>
<feature type="binding site" evidence="8">
    <location>
        <position position="121"/>
    </location>
    <ligand>
        <name>(6S)-5,6,7,8-tetrahydrofolate</name>
        <dbReference type="ChEBI" id="CHEBI:57453"/>
    </ligand>
</feature>
<dbReference type="RefSeq" id="WP_203167751.1">
    <property type="nucleotide sequence ID" value="NZ_JAEVLS010000002.1"/>
</dbReference>
<dbReference type="InterPro" id="IPR015422">
    <property type="entry name" value="PyrdxlP-dep_Trfase_small"/>
</dbReference>
<dbReference type="Gene3D" id="3.90.1150.10">
    <property type="entry name" value="Aspartate Aminotransferase, domain 1"/>
    <property type="match status" value="1"/>
</dbReference>
<comment type="caution">
    <text evidence="8">Lacks conserved residue(s) required for the propagation of feature annotation.</text>
</comment>
<keyword evidence="3 8" id="KW-0963">Cytoplasm</keyword>
<dbReference type="PANTHER" id="PTHR11680:SF50">
    <property type="entry name" value="SERINE HYDROXYMETHYLTRANSFERASE"/>
    <property type="match status" value="1"/>
</dbReference>
<comment type="pathway">
    <text evidence="8">Amino-acid biosynthesis; glycine biosynthesis; glycine from L-serine: step 1/1.</text>
</comment>
<comment type="pathway">
    <text evidence="8">One-carbon metabolism; tetrahydrofolate interconversion.</text>
</comment>
<dbReference type="SUPFAM" id="SSF53383">
    <property type="entry name" value="PLP-dependent transferases"/>
    <property type="match status" value="1"/>
</dbReference>
<evidence type="ECO:0000256" key="5">
    <source>
        <dbReference type="ARBA" id="ARBA00022605"/>
    </source>
</evidence>
<gene>
    <name evidence="8" type="primary">glyA</name>
    <name evidence="10" type="ORF">JM946_13245</name>
</gene>
<evidence type="ECO:0000256" key="4">
    <source>
        <dbReference type="ARBA" id="ARBA00022563"/>
    </source>
</evidence>
<organism evidence="10 11">
    <name type="scientific">Steroidobacter gossypii</name>
    <dbReference type="NCBI Taxonomy" id="2805490"/>
    <lineage>
        <taxon>Bacteria</taxon>
        <taxon>Pseudomonadati</taxon>
        <taxon>Pseudomonadota</taxon>
        <taxon>Gammaproteobacteria</taxon>
        <taxon>Steroidobacterales</taxon>
        <taxon>Steroidobacteraceae</taxon>
        <taxon>Steroidobacter</taxon>
    </lineage>
</organism>
<dbReference type="PROSITE" id="PS00096">
    <property type="entry name" value="SHMT"/>
    <property type="match status" value="1"/>
</dbReference>
<keyword evidence="6 8" id="KW-0808">Transferase</keyword>
<dbReference type="InterPro" id="IPR049943">
    <property type="entry name" value="Ser_HO-MeTrfase-like"/>
</dbReference>
<dbReference type="InterPro" id="IPR015424">
    <property type="entry name" value="PyrdxlP-dep_Trfase"/>
</dbReference>
<dbReference type="Gene3D" id="3.40.640.10">
    <property type="entry name" value="Type I PLP-dependent aspartate aminotransferase-like (Major domain)"/>
    <property type="match status" value="1"/>
</dbReference>
<comment type="subunit">
    <text evidence="8">Homodimer.</text>
</comment>
<evidence type="ECO:0000256" key="3">
    <source>
        <dbReference type="ARBA" id="ARBA00022490"/>
    </source>
</evidence>
<comment type="similarity">
    <text evidence="2 8">Belongs to the SHMT family.</text>
</comment>
<accession>A0ABS1WXM4</accession>
<evidence type="ECO:0000256" key="2">
    <source>
        <dbReference type="ARBA" id="ARBA00006376"/>
    </source>
</evidence>
<dbReference type="Proteomes" id="UP000661077">
    <property type="component" value="Unassembled WGS sequence"/>
</dbReference>
<evidence type="ECO:0000256" key="7">
    <source>
        <dbReference type="ARBA" id="ARBA00022898"/>
    </source>
</evidence>
<comment type="subcellular location">
    <subcellularLocation>
        <location evidence="8">Cytoplasm</location>
    </subcellularLocation>
</comment>
<dbReference type="CDD" id="cd00378">
    <property type="entry name" value="SHMT"/>
    <property type="match status" value="1"/>
</dbReference>
<dbReference type="EC" id="2.1.2.1" evidence="8"/>